<dbReference type="AlphaFoldDB" id="A0A348WB76"/>
<dbReference type="PANTHER" id="PTHR44846:SF16">
    <property type="entry name" value="TRANSCRIPTIONAL REGULATOR PHNF-RELATED"/>
    <property type="match status" value="1"/>
</dbReference>
<dbReference type="InterPro" id="IPR036388">
    <property type="entry name" value="WH-like_DNA-bd_sf"/>
</dbReference>
<dbReference type="GO" id="GO:0003700">
    <property type="term" value="F:DNA-binding transcription factor activity"/>
    <property type="evidence" value="ECO:0007669"/>
    <property type="project" value="InterPro"/>
</dbReference>
<dbReference type="InterPro" id="IPR000524">
    <property type="entry name" value="Tscrpt_reg_HTH_GntR"/>
</dbReference>
<keyword evidence="1" id="KW-0805">Transcription regulation</keyword>
<keyword evidence="3" id="KW-0804">Transcription</keyword>
<feature type="domain" description="HTH gntR-type" evidence="4">
    <location>
        <begin position="2"/>
        <end position="70"/>
    </location>
</feature>
<proteinExistence type="predicted"/>
<evidence type="ECO:0000259" key="4">
    <source>
        <dbReference type="PROSITE" id="PS50949"/>
    </source>
</evidence>
<dbReference type="RefSeq" id="WP_009812574.1">
    <property type="nucleotide sequence ID" value="NZ_CAXAXR010000014.1"/>
</dbReference>
<dbReference type="InterPro" id="IPR050679">
    <property type="entry name" value="Bact_HTH_transcr_reg"/>
</dbReference>
<dbReference type="SMART" id="SM00866">
    <property type="entry name" value="UTRA"/>
    <property type="match status" value="1"/>
</dbReference>
<accession>A0A348WB76</accession>
<reference evidence="5 6" key="1">
    <citation type="journal article" date="2018" name="Nat. Biotechnol.">
        <title>A standardized bacterial taxonomy based on genome phylogeny substantially revises the tree of life.</title>
        <authorList>
            <person name="Parks D.H."/>
            <person name="Chuvochina M."/>
            <person name="Waite D.W."/>
            <person name="Rinke C."/>
            <person name="Skarshewski A."/>
            <person name="Chaumeil P.A."/>
            <person name="Hugenholtz P."/>
        </authorList>
    </citation>
    <scope>NUCLEOTIDE SEQUENCE [LARGE SCALE GENOMIC DNA]</scope>
    <source>
        <strain evidence="5">UBA9169</strain>
    </source>
</reference>
<gene>
    <name evidence="5" type="ORF">DCS45_07915</name>
</gene>
<dbReference type="CDD" id="cd07377">
    <property type="entry name" value="WHTH_GntR"/>
    <property type="match status" value="1"/>
</dbReference>
<evidence type="ECO:0000256" key="1">
    <source>
        <dbReference type="ARBA" id="ARBA00023015"/>
    </source>
</evidence>
<dbReference type="InterPro" id="IPR011663">
    <property type="entry name" value="UTRA"/>
</dbReference>
<dbReference type="Gene3D" id="3.40.1410.10">
    <property type="entry name" value="Chorismate lyase-like"/>
    <property type="match status" value="1"/>
</dbReference>
<sequence>MKSDFREVREELRQRILQGVWAPGDLVPNEVDLAAEFGCARATVNRAMRELAEAGLIERKRKAGTRVRLSPRRAARFDIPIVREEIEARGAAYRYALISRDEIAPPDWLAARMALAPGDLVLHLTCLHHADGQPYQHEERWISLAALPQARDGDFTATGPNEWLVREVPFSDAEISFSAIAADDQLARRMGCATGDALFLVERATWWEGRAITFVRLAHQRGHRMTTRY</sequence>
<dbReference type="Pfam" id="PF07702">
    <property type="entry name" value="UTRA"/>
    <property type="match status" value="1"/>
</dbReference>
<dbReference type="PRINTS" id="PR00035">
    <property type="entry name" value="HTHGNTR"/>
</dbReference>
<protein>
    <submittedName>
        <fullName evidence="5">UTRA domain-containing protein</fullName>
    </submittedName>
</protein>
<dbReference type="Gene3D" id="1.10.10.10">
    <property type="entry name" value="Winged helix-like DNA-binding domain superfamily/Winged helix DNA-binding domain"/>
    <property type="match status" value="1"/>
</dbReference>
<evidence type="ECO:0000313" key="5">
    <source>
        <dbReference type="EMBL" id="HAR51788.1"/>
    </source>
</evidence>
<evidence type="ECO:0000313" key="6">
    <source>
        <dbReference type="Proteomes" id="UP000264719"/>
    </source>
</evidence>
<organism evidence="5 6">
    <name type="scientific">Roseovarius nubinhibens</name>
    <dbReference type="NCBI Taxonomy" id="314263"/>
    <lineage>
        <taxon>Bacteria</taxon>
        <taxon>Pseudomonadati</taxon>
        <taxon>Pseudomonadota</taxon>
        <taxon>Alphaproteobacteria</taxon>
        <taxon>Rhodobacterales</taxon>
        <taxon>Roseobacteraceae</taxon>
        <taxon>Roseovarius</taxon>
    </lineage>
</organism>
<dbReference type="PANTHER" id="PTHR44846">
    <property type="entry name" value="MANNOSYL-D-GLYCERATE TRANSPORT/METABOLISM SYSTEM REPRESSOR MNGR-RELATED"/>
    <property type="match status" value="1"/>
</dbReference>
<dbReference type="SUPFAM" id="SSF46785">
    <property type="entry name" value="Winged helix' DNA-binding domain"/>
    <property type="match status" value="1"/>
</dbReference>
<comment type="caution">
    <text evidence="5">The sequence shown here is derived from an EMBL/GenBank/DDBJ whole genome shotgun (WGS) entry which is preliminary data.</text>
</comment>
<dbReference type="SUPFAM" id="SSF64288">
    <property type="entry name" value="Chorismate lyase-like"/>
    <property type="match status" value="1"/>
</dbReference>
<dbReference type="PROSITE" id="PS50949">
    <property type="entry name" value="HTH_GNTR"/>
    <property type="match status" value="1"/>
</dbReference>
<evidence type="ECO:0000256" key="2">
    <source>
        <dbReference type="ARBA" id="ARBA00023125"/>
    </source>
</evidence>
<dbReference type="InterPro" id="IPR036390">
    <property type="entry name" value="WH_DNA-bd_sf"/>
</dbReference>
<dbReference type="SMART" id="SM00345">
    <property type="entry name" value="HTH_GNTR"/>
    <property type="match status" value="1"/>
</dbReference>
<dbReference type="InterPro" id="IPR028978">
    <property type="entry name" value="Chorismate_lyase_/UTRA_dom_sf"/>
</dbReference>
<evidence type="ECO:0000256" key="3">
    <source>
        <dbReference type="ARBA" id="ARBA00023163"/>
    </source>
</evidence>
<dbReference type="Pfam" id="PF00392">
    <property type="entry name" value="GntR"/>
    <property type="match status" value="1"/>
</dbReference>
<dbReference type="GO" id="GO:0003677">
    <property type="term" value="F:DNA binding"/>
    <property type="evidence" value="ECO:0007669"/>
    <property type="project" value="UniProtKB-KW"/>
</dbReference>
<keyword evidence="2" id="KW-0238">DNA-binding</keyword>
<dbReference type="EMBL" id="DMVW01000082">
    <property type="protein sequence ID" value="HAR51788.1"/>
    <property type="molecule type" value="Genomic_DNA"/>
</dbReference>
<name>A0A348WB76_9RHOB</name>
<dbReference type="Proteomes" id="UP000264719">
    <property type="component" value="Unassembled WGS sequence"/>
</dbReference>